<dbReference type="InterPro" id="IPR036412">
    <property type="entry name" value="HAD-like_sf"/>
</dbReference>
<dbReference type="PRINTS" id="PR00413">
    <property type="entry name" value="HADHALOGNASE"/>
</dbReference>
<dbReference type="PANTHER" id="PTHR46193:SF18">
    <property type="entry name" value="HEXITOL PHOSPHATASE B"/>
    <property type="match status" value="1"/>
</dbReference>
<keyword evidence="3" id="KW-0479">Metal-binding</keyword>
<dbReference type="Gene3D" id="3.40.50.1000">
    <property type="entry name" value="HAD superfamily/HAD-like"/>
    <property type="match status" value="1"/>
</dbReference>
<reference evidence="6 7" key="2">
    <citation type="journal article" date="2017" name="Antonie Van Leeuwenhoek">
        <title>Rhizobium rhizosphaerae sp. nov., a novel species isolated from rice rhizosphere.</title>
        <authorList>
            <person name="Zhao J.J."/>
            <person name="Zhang J."/>
            <person name="Zhang R.J."/>
            <person name="Zhang C.W."/>
            <person name="Yin H.Q."/>
            <person name="Zhang X.X."/>
        </authorList>
    </citation>
    <scope>NUCLEOTIDE SEQUENCE [LARGE SCALE GENOMIC DNA]</scope>
    <source>
        <strain evidence="6 7">ACAM 611</strain>
    </source>
</reference>
<dbReference type="RefSeq" id="WP_006006919.1">
    <property type="nucleotide sequence ID" value="NZ_BAET01000030.1"/>
</dbReference>
<comment type="caution">
    <text evidence="6">The sequence shown here is derived from an EMBL/GenBank/DDBJ whole genome shotgun (WGS) entry which is preliminary data.</text>
</comment>
<keyword evidence="5" id="KW-0119">Carbohydrate metabolism</keyword>
<evidence type="ECO:0000256" key="5">
    <source>
        <dbReference type="ARBA" id="ARBA00023277"/>
    </source>
</evidence>
<evidence type="ECO:0000256" key="1">
    <source>
        <dbReference type="ARBA" id="ARBA00001946"/>
    </source>
</evidence>
<dbReference type="GO" id="GO:0003824">
    <property type="term" value="F:catalytic activity"/>
    <property type="evidence" value="ECO:0007669"/>
    <property type="project" value="UniProtKB-ARBA"/>
</dbReference>
<dbReference type="CDD" id="cd07505">
    <property type="entry name" value="HAD_BPGM-like"/>
    <property type="match status" value="1"/>
</dbReference>
<dbReference type="InterPro" id="IPR006439">
    <property type="entry name" value="HAD-SF_hydro_IA"/>
</dbReference>
<organism evidence="6 7">
    <name type="scientific">Glaciecola punicea ACAM 611</name>
    <dbReference type="NCBI Taxonomy" id="1121923"/>
    <lineage>
        <taxon>Bacteria</taxon>
        <taxon>Pseudomonadati</taxon>
        <taxon>Pseudomonadota</taxon>
        <taxon>Gammaproteobacteria</taxon>
        <taxon>Alteromonadales</taxon>
        <taxon>Alteromonadaceae</taxon>
        <taxon>Glaciecola</taxon>
    </lineage>
</organism>
<keyword evidence="7" id="KW-1185">Reference proteome</keyword>
<dbReference type="OrthoDB" id="9782449at2"/>
<comment type="similarity">
    <text evidence="2">Belongs to the HAD-like hydrolase superfamily. CbbY/CbbZ/Gph/YieH family.</text>
</comment>
<proteinExistence type="inferred from homology"/>
<dbReference type="NCBIfam" id="TIGR01549">
    <property type="entry name" value="HAD-SF-IA-v1"/>
    <property type="match status" value="1"/>
</dbReference>
<protein>
    <submittedName>
        <fullName evidence="6">Uncharacterized protein</fullName>
    </submittedName>
</protein>
<dbReference type="SUPFAM" id="SSF56784">
    <property type="entry name" value="HAD-like"/>
    <property type="match status" value="1"/>
</dbReference>
<accession>H5TE76</accession>
<dbReference type="InterPro" id="IPR051600">
    <property type="entry name" value="Beta-PGM-like"/>
</dbReference>
<dbReference type="AlphaFoldDB" id="H5TE76"/>
<dbReference type="eggNOG" id="COG0637">
    <property type="taxonomic scope" value="Bacteria"/>
</dbReference>
<dbReference type="NCBIfam" id="TIGR01509">
    <property type="entry name" value="HAD-SF-IA-v3"/>
    <property type="match status" value="1"/>
</dbReference>
<dbReference type="EMBL" id="BAET01000030">
    <property type="protein sequence ID" value="GAB56603.1"/>
    <property type="molecule type" value="Genomic_DNA"/>
</dbReference>
<name>H5TE76_9ALTE</name>
<evidence type="ECO:0000313" key="6">
    <source>
        <dbReference type="EMBL" id="GAB56603.1"/>
    </source>
</evidence>
<gene>
    <name evidence="6" type="ORF">GPUN_2488</name>
</gene>
<sequence length="224" mass="24901">MTLKAILWDMDGTLIDSEPAHQKAFLKALDSLGVSVGFGTQKEMLGLSSVEVHQRVVELTGLNITLAQWRSEKWRHYQYCSRNITPLKNSQAILDAFSAKAIPMALVSNSSRDELELNLEVTNLRNYFKVIISRDDVENGKPSPEGYLAAAKALSIKANECLVIEDSLTGVKAGLAAKMTTLFHPESDSLAPLCPEDAILLRPDKDLNAWLLKAFNYPDENRKR</sequence>
<dbReference type="GO" id="GO:0046872">
    <property type="term" value="F:metal ion binding"/>
    <property type="evidence" value="ECO:0007669"/>
    <property type="project" value="UniProtKB-KW"/>
</dbReference>
<dbReference type="SFLD" id="SFLDS00003">
    <property type="entry name" value="Haloacid_Dehalogenase"/>
    <property type="match status" value="1"/>
</dbReference>
<evidence type="ECO:0000256" key="4">
    <source>
        <dbReference type="ARBA" id="ARBA00022842"/>
    </source>
</evidence>
<evidence type="ECO:0000256" key="3">
    <source>
        <dbReference type="ARBA" id="ARBA00022723"/>
    </source>
</evidence>
<keyword evidence="4" id="KW-0460">Magnesium</keyword>
<dbReference type="SFLD" id="SFLDG01129">
    <property type="entry name" value="C1.5:_HAD__Beta-PGM__Phosphata"/>
    <property type="match status" value="1"/>
</dbReference>
<dbReference type="InterPro" id="IPR023198">
    <property type="entry name" value="PGP-like_dom2"/>
</dbReference>
<dbReference type="InterPro" id="IPR023214">
    <property type="entry name" value="HAD_sf"/>
</dbReference>
<comment type="cofactor">
    <cofactor evidence="1">
        <name>Mg(2+)</name>
        <dbReference type="ChEBI" id="CHEBI:18420"/>
    </cofactor>
</comment>
<dbReference type="Proteomes" id="UP000053586">
    <property type="component" value="Unassembled WGS sequence"/>
</dbReference>
<dbReference type="Gene3D" id="1.10.150.240">
    <property type="entry name" value="Putative phosphatase, domain 2"/>
    <property type="match status" value="1"/>
</dbReference>
<dbReference type="STRING" id="56804.BAE46_09160"/>
<evidence type="ECO:0000313" key="7">
    <source>
        <dbReference type="Proteomes" id="UP000053586"/>
    </source>
</evidence>
<dbReference type="PANTHER" id="PTHR46193">
    <property type="entry name" value="6-PHOSPHOGLUCONATE PHOSPHATASE"/>
    <property type="match status" value="1"/>
</dbReference>
<dbReference type="Pfam" id="PF13419">
    <property type="entry name" value="HAD_2"/>
    <property type="match status" value="1"/>
</dbReference>
<evidence type="ECO:0000256" key="2">
    <source>
        <dbReference type="ARBA" id="ARBA00006171"/>
    </source>
</evidence>
<dbReference type="InterPro" id="IPR041492">
    <property type="entry name" value="HAD_2"/>
</dbReference>
<reference evidence="6 7" key="1">
    <citation type="journal article" date="2012" name="J. Bacteriol.">
        <title>Genome sequence of proteorhodopsin-containing sea ice bacterium Glaciecola punicea ACAM 611T.</title>
        <authorList>
            <person name="Qin Q.-L."/>
            <person name="Xie B.-B."/>
            <person name="Shu Y.-L."/>
            <person name="Rong J.-C."/>
            <person name="Zhao D.-L."/>
            <person name="Zhang X.-Y."/>
            <person name="Chen X.-L."/>
            <person name="Zhou B.-C."/>
            <person name="Zhanga Y.-Z."/>
        </authorList>
    </citation>
    <scope>NUCLEOTIDE SEQUENCE [LARGE SCALE GENOMIC DNA]</scope>
    <source>
        <strain evidence="6 7">ACAM 611</strain>
    </source>
</reference>
<dbReference type="SFLD" id="SFLDG01135">
    <property type="entry name" value="C1.5.6:_HAD__Beta-PGM__Phospha"/>
    <property type="match status" value="1"/>
</dbReference>